<dbReference type="RefSeq" id="WP_067133741.1">
    <property type="nucleotide sequence ID" value="NZ_KQ948224.1"/>
</dbReference>
<dbReference type="InterPro" id="IPR036291">
    <property type="entry name" value="NAD(P)-bd_dom_sf"/>
</dbReference>
<keyword evidence="2" id="KW-1185">Reference proteome</keyword>
<dbReference type="AlphaFoldDB" id="A0A101NVP8"/>
<dbReference type="STRING" id="67386.AQI95_35285"/>
<name>A0A101NVP8_9ACTN</name>
<organism evidence="1 2">
    <name type="scientific">Streptomyces yokosukanensis</name>
    <dbReference type="NCBI Taxonomy" id="67386"/>
    <lineage>
        <taxon>Bacteria</taxon>
        <taxon>Bacillati</taxon>
        <taxon>Actinomycetota</taxon>
        <taxon>Actinomycetes</taxon>
        <taxon>Kitasatosporales</taxon>
        <taxon>Streptomycetaceae</taxon>
        <taxon>Streptomyces</taxon>
    </lineage>
</organism>
<dbReference type="SUPFAM" id="SSF51735">
    <property type="entry name" value="NAD(P)-binding Rossmann-fold domains"/>
    <property type="match status" value="1"/>
</dbReference>
<sequence length="132" mass="13715">MGLTPSPVRFITGCSTGLGRAPATAVLEHGHRAVVTARDPRTITDVAAVEEGEDIVEPAAFRTNWSGPSMRQSAIHLDDYATTAGARRAGTPATYGHQPGAPVRAAAAIIRTVEAEESLPCACCWASSPSMS</sequence>
<protein>
    <submittedName>
        <fullName evidence="1">Uncharacterized protein</fullName>
    </submittedName>
</protein>
<proteinExistence type="predicted"/>
<accession>A0A101NVP8</accession>
<dbReference type="Gene3D" id="3.40.50.720">
    <property type="entry name" value="NAD(P)-binding Rossmann-like Domain"/>
    <property type="match status" value="1"/>
</dbReference>
<evidence type="ECO:0000313" key="1">
    <source>
        <dbReference type="EMBL" id="KUN00187.1"/>
    </source>
</evidence>
<evidence type="ECO:0000313" key="2">
    <source>
        <dbReference type="Proteomes" id="UP000053127"/>
    </source>
</evidence>
<dbReference type="Proteomes" id="UP000053127">
    <property type="component" value="Unassembled WGS sequence"/>
</dbReference>
<reference evidence="1 2" key="1">
    <citation type="submission" date="2015-10" db="EMBL/GenBank/DDBJ databases">
        <title>Draft genome sequence of Streptomyces yokosukanensis DSM 40224, type strain for the species Streptomyces yokosukanensis.</title>
        <authorList>
            <person name="Ruckert C."/>
            <person name="Winkler A."/>
            <person name="Kalinowski J."/>
            <person name="Kampfer P."/>
            <person name="Glaeser S."/>
        </authorList>
    </citation>
    <scope>NUCLEOTIDE SEQUENCE [LARGE SCALE GENOMIC DNA]</scope>
    <source>
        <strain evidence="1 2">DSM 40224</strain>
    </source>
</reference>
<comment type="caution">
    <text evidence="1">The sequence shown here is derived from an EMBL/GenBank/DDBJ whole genome shotgun (WGS) entry which is preliminary data.</text>
</comment>
<gene>
    <name evidence="1" type="ORF">AQI95_35285</name>
</gene>
<dbReference type="EMBL" id="LMWN01000057">
    <property type="protein sequence ID" value="KUN00187.1"/>
    <property type="molecule type" value="Genomic_DNA"/>
</dbReference>